<comment type="caution">
    <text evidence="3">The sequence shown here is derived from an EMBL/GenBank/DDBJ whole genome shotgun (WGS) entry which is preliminary data.</text>
</comment>
<dbReference type="SMART" id="SM00222">
    <property type="entry name" value="Sec7"/>
    <property type="match status" value="1"/>
</dbReference>
<feature type="compositionally biased region" description="Polar residues" evidence="1">
    <location>
        <begin position="948"/>
        <end position="973"/>
    </location>
</feature>
<evidence type="ECO:0000313" key="4">
    <source>
        <dbReference type="Proteomes" id="UP000187455"/>
    </source>
</evidence>
<feature type="compositionally biased region" description="Polar residues" evidence="1">
    <location>
        <begin position="2041"/>
        <end position="2057"/>
    </location>
</feature>
<dbReference type="STRING" id="133383.A0A1R0GR42"/>
<accession>A0A1R0GR42</accession>
<feature type="compositionally biased region" description="Low complexity" evidence="1">
    <location>
        <begin position="203"/>
        <end position="214"/>
    </location>
</feature>
<evidence type="ECO:0000259" key="2">
    <source>
        <dbReference type="PROSITE" id="PS50190"/>
    </source>
</evidence>
<feature type="region of interest" description="Disordered" evidence="1">
    <location>
        <begin position="316"/>
        <end position="341"/>
    </location>
</feature>
<sequence>MNRSESSKIYHLGSEEEYSKHDFVDVSYKGHVPIVPNSPQIFKSNQINSAPPTNRTFKSSEIESFSISQTYISQGKYPVDDRSAYTSSNVSKSVNRSRTQVPEISVSSPSTSIKNFHLQGIQKDVPVDSTRRSLSFDEKNFNANSFKIPGKYALGDSRYSREPLQNVFFKPQKHNVPRGVSENHDYSDQFPPRFPDKRLTRYNNPKNRINVNKNGVFSPSQKGRIEKPKSALENSRVFSAKNNPPSPLPSDSDTVEQKYKHRHKHNSTTNFNLSSPVIINSPPKNPFHKTSIVRNESLALIEDSLDYFKPNKNSGSIFEKSEPDSANHIGESADEETDDMPSNYLGNNLVLSPLDTLVAELTSELFLLMANQSSEGAKEDDSIRMDDGTKFNDSFSAFNSVAPNDFDSYKNNRLKSISINALNKDLPSIPSLDSGSSSPTLHRRIFDYIWIDDILTKARRVPNIDEHSDEPILSAIPIYIGDSEFGKSLFRKHSHDGNFEHPGVFYNPSSSITSVKKASDHDIEAECPKQHFFHPTIHSAQYPSTDNSYPYHSNEVSFSNRFSDNVSESGMSIYKNTRKNNEIRRSRTWNENSENHHTFGDENYLLSNDSNDHNSRYSIYGEYSDFLAYSNPSSTHLTAEYRSNKKEFNSRRWSNSGIYRARDPARPPRNQLYRPENDYSSTVNLQSEILSEPPSAYAISPARVGLLKALSRRKSIRLAPNIGKIIFAETGLNFRNSFNPTYPIVRSDLNKDDLSIAYKLKDVDNLKFLSNMPKTDQIGYDEFISEAIRQVQNFRLKPIKVFTSFKPRDRLELIDLANRKNGILLDDGSSVIILTPENNYHTSEKNYNTLLHPKGDFYHSSYLNRFSVSSKSRASIISTNSGSIYLSAYTNPANQTDTGSMALYPEEGYQIIELPPPVPLRVHHKSINPSPSMVLLASESSKGKVINNLDSNPPSRTDRSINVSDRSTSMQDSLNVSEISNRANAIKAVIGNRSLNPKIQNSFPISPDYNASSFRLRNPNLPTSPDPQLSKTFYRDNNPKTLNSNQIYDLDYESTIRHNNMKPPSSERKSQGISNYLLGSEAHISHDSDVNDGNTEFKRHQNSEKSHLKIRVNEKEQENHVSYDIGAPTENTDPKHLAHKTLGLISDEYLSPSYYQSSFEYEIPSTPFEGNYNLSSSKRGSASSEYFTKNSYNFVNKEGVLGSDTITPLKSHISPYSRKLFLHGPAYKIMSALNAQTDTYLFLFSDLLIVTRSTPITIPKDDSNANTDSTIDFKPSSSIKDIPKFHYFNTLMVIPLSSDVTSLELTRNISFVKDPNNNDSERKLAHLYSTLRKIRKKFNVNPYEAVISLVDSKIISPASDKLADFLIRCTELNRRQLGKFLGLGILARELEKTASIDEKKKESMYYRNVWQMYIDKYFISGIPVDEALRHILVGIRLPNDPMAISSLLEIFSNHWFNKNRVVADSYQSLYKGNSSNLIELQRNGSNKIDDYLDKIYKSKNTRSNIVRRELNGSTDFNLSIGRNGKKSSRKSIEELYGTNENNGYGFIWVPANPGLTVRLVFAIMTLNAESHNPLICDEITPEISLRDFVSKFILAIPTDSKPPLHAIPFSADSINKNSVFWQLPSSFVSVLVSLDPHYKKESFLRKKDSNNYSYFIEIPIPELLSIWERVKAAKLEQASDMRRIDPTFDCDWVDPKSLLGNDFRAGHQQRSQKSAFILNQDAYKSVFSSENLGVILGSPGIPDNQLRINYNYMSDVYSDPGFKDGLLFNSSTDRLPAKMNISSPILFRVTVTIPKPDPNYYIVIRVIGTSSSPQVPGVELKKLNEKPKNSDSYTKIEGTNLKISQNGGIVKEQSRSPLSDFKNLQISDTPLDIIVNDNLNPNSPLSIAPSPVLRFDSSNTAKFFIIPQAVGHATIQFLAYGLHSRYYNPLPPRSLIVEGNFMLHTLQLTWLKPSESTASLQSPTRSDQIISLKTEGKSKNSESNLQNSITKARYMFGATSEINKEMWTSALRSALQKKHESHENDNPIPDDNTTSEKSETRTSGLTSSGQKSNNLSEISSASAKADYIFKKIIKNQRLARQAADNQKPANQNGFNSSITGQDLIETVLSIN</sequence>
<keyword evidence="4" id="KW-1185">Reference proteome</keyword>
<feature type="region of interest" description="Disordered" evidence="1">
    <location>
        <begin position="237"/>
        <end position="256"/>
    </location>
</feature>
<organism evidence="3 4">
    <name type="scientific">Smittium mucronatum</name>
    <dbReference type="NCBI Taxonomy" id="133383"/>
    <lineage>
        <taxon>Eukaryota</taxon>
        <taxon>Fungi</taxon>
        <taxon>Fungi incertae sedis</taxon>
        <taxon>Zoopagomycota</taxon>
        <taxon>Kickxellomycotina</taxon>
        <taxon>Harpellomycetes</taxon>
        <taxon>Harpellales</taxon>
        <taxon>Legeriomycetaceae</taxon>
        <taxon>Smittium</taxon>
    </lineage>
</organism>
<dbReference type="InterPro" id="IPR000904">
    <property type="entry name" value="Sec7_dom"/>
</dbReference>
<dbReference type="Gene3D" id="1.10.1000.11">
    <property type="entry name" value="Arf Nucleotide-binding Site Opener,domain 2"/>
    <property type="match status" value="1"/>
</dbReference>
<feature type="region of interest" description="Disordered" evidence="1">
    <location>
        <begin position="944"/>
        <end position="973"/>
    </location>
</feature>
<dbReference type="Proteomes" id="UP000187455">
    <property type="component" value="Unassembled WGS sequence"/>
</dbReference>
<feature type="region of interest" description="Disordered" evidence="1">
    <location>
        <begin position="1084"/>
        <end position="1106"/>
    </location>
</feature>
<name>A0A1R0GR42_9FUNG</name>
<dbReference type="Gene3D" id="1.10.220.20">
    <property type="match status" value="1"/>
</dbReference>
<proteinExistence type="predicted"/>
<dbReference type="PROSITE" id="PS50190">
    <property type="entry name" value="SEC7"/>
    <property type="match status" value="1"/>
</dbReference>
<protein>
    <submittedName>
        <fullName evidence="3">Cytohesin-4</fullName>
    </submittedName>
</protein>
<dbReference type="EMBL" id="LSSL01004583">
    <property type="protein sequence ID" value="OLY79350.1"/>
    <property type="molecule type" value="Genomic_DNA"/>
</dbReference>
<dbReference type="InterPro" id="IPR035999">
    <property type="entry name" value="Sec7_dom_sf"/>
</dbReference>
<feature type="compositionally biased region" description="Polar residues" evidence="1">
    <location>
        <begin position="1014"/>
        <end position="1031"/>
    </location>
</feature>
<feature type="region of interest" description="Disordered" evidence="1">
    <location>
        <begin position="2013"/>
        <end position="2057"/>
    </location>
</feature>
<dbReference type="SUPFAM" id="SSF48425">
    <property type="entry name" value="Sec7 domain"/>
    <property type="match status" value="1"/>
</dbReference>
<dbReference type="InterPro" id="IPR023394">
    <property type="entry name" value="Sec7_C_sf"/>
</dbReference>
<dbReference type="Pfam" id="PF01369">
    <property type="entry name" value="Sec7"/>
    <property type="match status" value="1"/>
</dbReference>
<feature type="region of interest" description="Disordered" evidence="1">
    <location>
        <begin position="1014"/>
        <end position="1045"/>
    </location>
</feature>
<dbReference type="OrthoDB" id="430364at2759"/>
<feature type="region of interest" description="Disordered" evidence="1">
    <location>
        <begin position="174"/>
        <end position="232"/>
    </location>
</feature>
<gene>
    <name evidence="3" type="ORF">AYI68_g6583</name>
</gene>
<evidence type="ECO:0000256" key="1">
    <source>
        <dbReference type="SAM" id="MobiDB-lite"/>
    </source>
</evidence>
<dbReference type="GO" id="GO:0032012">
    <property type="term" value="P:regulation of ARF protein signal transduction"/>
    <property type="evidence" value="ECO:0007669"/>
    <property type="project" value="InterPro"/>
</dbReference>
<feature type="domain" description="SEC7" evidence="2">
    <location>
        <begin position="1315"/>
        <end position="1542"/>
    </location>
</feature>
<dbReference type="GO" id="GO:0005085">
    <property type="term" value="F:guanyl-nucleotide exchange factor activity"/>
    <property type="evidence" value="ECO:0007669"/>
    <property type="project" value="InterPro"/>
</dbReference>
<evidence type="ECO:0000313" key="3">
    <source>
        <dbReference type="EMBL" id="OLY79350.1"/>
    </source>
</evidence>
<reference evidence="3 4" key="1">
    <citation type="journal article" date="2016" name="Mol. Biol. Evol.">
        <title>Genome-Wide Survey of Gut Fungi (Harpellales) Reveals the First Horizontally Transferred Ubiquitin Gene from a Mosquito Host.</title>
        <authorList>
            <person name="Wang Y."/>
            <person name="White M.M."/>
            <person name="Kvist S."/>
            <person name="Moncalvo J.M."/>
        </authorList>
    </citation>
    <scope>NUCLEOTIDE SEQUENCE [LARGE SCALE GENOMIC DNA]</scope>
    <source>
        <strain evidence="3 4">ALG-7-W6</strain>
    </source>
</reference>